<evidence type="ECO:0000256" key="1">
    <source>
        <dbReference type="ARBA" id="ARBA00022741"/>
    </source>
</evidence>
<dbReference type="Pfam" id="PF00071">
    <property type="entry name" value="Ras"/>
    <property type="match status" value="1"/>
</dbReference>
<reference evidence="4" key="1">
    <citation type="submission" date="2021-03" db="EMBL/GenBank/DDBJ databases">
        <title>Legionella lytica PCM 2298.</title>
        <authorList>
            <person name="Koper P."/>
        </authorList>
    </citation>
    <scope>NUCLEOTIDE SEQUENCE</scope>
    <source>
        <strain evidence="4">PCM 2298</strain>
        <plasmid evidence="4">pLlyPCM2298_1</plasmid>
    </source>
</reference>
<dbReference type="Gene3D" id="3.40.50.300">
    <property type="entry name" value="P-loop containing nucleotide triphosphate hydrolases"/>
    <property type="match status" value="1"/>
</dbReference>
<keyword evidence="3" id="KW-0812">Transmembrane</keyword>
<keyword evidence="2" id="KW-0342">GTP-binding</keyword>
<feature type="transmembrane region" description="Helical" evidence="3">
    <location>
        <begin position="276"/>
        <end position="309"/>
    </location>
</feature>
<proteinExistence type="predicted"/>
<keyword evidence="1" id="KW-0547">Nucleotide-binding</keyword>
<dbReference type="InterPro" id="IPR001806">
    <property type="entry name" value="Small_GTPase"/>
</dbReference>
<dbReference type="PROSITE" id="PS51419">
    <property type="entry name" value="RAB"/>
    <property type="match status" value="1"/>
</dbReference>
<dbReference type="Proteomes" id="UP001057474">
    <property type="component" value="Plasmid pLlyPCM2298_1"/>
</dbReference>
<keyword evidence="5" id="KW-1185">Reference proteome</keyword>
<feature type="transmembrane region" description="Helical" evidence="3">
    <location>
        <begin position="240"/>
        <end position="270"/>
    </location>
</feature>
<keyword evidence="4" id="KW-0614">Plasmid</keyword>
<dbReference type="SMART" id="SM00175">
    <property type="entry name" value="RAB"/>
    <property type="match status" value="1"/>
</dbReference>
<organism evidence="4 5">
    <name type="scientific">Legionella lytica</name>
    <dbReference type="NCBI Taxonomy" id="96232"/>
    <lineage>
        <taxon>Bacteria</taxon>
        <taxon>Pseudomonadati</taxon>
        <taxon>Pseudomonadota</taxon>
        <taxon>Gammaproteobacteria</taxon>
        <taxon>Legionellales</taxon>
        <taxon>Legionellaceae</taxon>
        <taxon>Legionella</taxon>
    </lineage>
</organism>
<evidence type="ECO:0000313" key="4">
    <source>
        <dbReference type="EMBL" id="USQ15473.1"/>
    </source>
</evidence>
<evidence type="ECO:0000256" key="2">
    <source>
        <dbReference type="ARBA" id="ARBA00023134"/>
    </source>
</evidence>
<geneLocation type="plasmid" evidence="4 5">
    <name>pLlyPCM2298_1</name>
</geneLocation>
<protein>
    <submittedName>
        <fullName evidence="4">50S ribosome-binding GTPase</fullName>
    </submittedName>
</protein>
<dbReference type="PANTHER" id="PTHR24073">
    <property type="entry name" value="DRAB5-RELATED"/>
    <property type="match status" value="1"/>
</dbReference>
<name>A0ABY4YDI6_9GAMM</name>
<dbReference type="EMBL" id="CP071528">
    <property type="protein sequence ID" value="USQ15473.1"/>
    <property type="molecule type" value="Genomic_DNA"/>
</dbReference>
<keyword evidence="3" id="KW-0472">Membrane</keyword>
<dbReference type="SUPFAM" id="SSF52540">
    <property type="entry name" value="P-loop containing nucleoside triphosphate hydrolases"/>
    <property type="match status" value="1"/>
</dbReference>
<keyword evidence="3" id="KW-1133">Transmembrane helix</keyword>
<dbReference type="PRINTS" id="PR00449">
    <property type="entry name" value="RASTRNSFRMNG"/>
</dbReference>
<sequence>MKQYKVILFGAEGSGKSELFRRMVFSNEYRFIAQHQSTLGTNYGVKNIDNNHQLCIWELSGAARFCRDVDILSYAAKADVALLCIDLTQEIDQEQIQKKINEFSIDNARAPLLLVGTQSDHSEAHIHEFQQLNLNKQIFITSAKEGLYIDELLQGIADACNIPSLKQQWDDAVSNLLLQMNLLPKEKSDAITQEITQLERILFSTDVSEKSNNERKQEAIKLFQKKCQSILNGGYSDASIALLTIVAAAVVTVLATILGFTVGFALGAWAGPGAFITALVGADAAACSVVGVSATLGASAATLTAYGLFKEQKPIENGKLILDLQQKSITSLFPPITI</sequence>
<evidence type="ECO:0000313" key="5">
    <source>
        <dbReference type="Proteomes" id="UP001057474"/>
    </source>
</evidence>
<gene>
    <name evidence="4" type="ORF">J2N86_14630</name>
</gene>
<dbReference type="InterPro" id="IPR027417">
    <property type="entry name" value="P-loop_NTPase"/>
</dbReference>
<dbReference type="RefSeq" id="WP_252582725.1">
    <property type="nucleotide sequence ID" value="NZ_CP071528.1"/>
</dbReference>
<evidence type="ECO:0000256" key="3">
    <source>
        <dbReference type="SAM" id="Phobius"/>
    </source>
</evidence>
<accession>A0ABY4YDI6</accession>